<evidence type="ECO:0000256" key="6">
    <source>
        <dbReference type="ARBA" id="ARBA00048439"/>
    </source>
</evidence>
<keyword evidence="3" id="KW-0808">Transferase</keyword>
<evidence type="ECO:0000256" key="4">
    <source>
        <dbReference type="ARBA" id="ARBA00044517"/>
    </source>
</evidence>
<dbReference type="InterPro" id="IPR051862">
    <property type="entry name" value="GT-like_domain_containing_1"/>
</dbReference>
<evidence type="ECO:0000259" key="8">
    <source>
        <dbReference type="Pfam" id="PF12038"/>
    </source>
</evidence>
<accession>A0A381QNA2</accession>
<dbReference type="EMBL" id="UINC01001444">
    <property type="protein sequence ID" value="SUZ80855.1"/>
    <property type="molecule type" value="Genomic_DNA"/>
</dbReference>
<evidence type="ECO:0000256" key="2">
    <source>
        <dbReference type="ARBA" id="ARBA00022676"/>
    </source>
</evidence>
<evidence type="ECO:0000256" key="3">
    <source>
        <dbReference type="ARBA" id="ARBA00022679"/>
    </source>
</evidence>
<comment type="similarity">
    <text evidence="1">Belongs to the glycosyltransferase group 1 family. Glycosyltransferase 4 subfamily.</text>
</comment>
<comment type="catalytic activity">
    <reaction evidence="6">
        <text>queuosine(34) in tRNA(Asp) + GDP-alpha-D-mannose = O-4''-alpha-D-mannosylqueuosine(34) in tRNA(Asp) + GDP + H(+)</text>
        <dbReference type="Rhea" id="RHEA:12885"/>
        <dbReference type="Rhea" id="RHEA-COMP:18572"/>
        <dbReference type="Rhea" id="RHEA-COMP:18581"/>
        <dbReference type="ChEBI" id="CHEBI:15378"/>
        <dbReference type="ChEBI" id="CHEBI:57527"/>
        <dbReference type="ChEBI" id="CHEBI:58189"/>
        <dbReference type="ChEBI" id="CHEBI:194431"/>
        <dbReference type="ChEBI" id="CHEBI:194442"/>
        <dbReference type="EC" id="2.4.1.110"/>
    </reaction>
    <physiologicalReaction direction="left-to-right" evidence="6">
        <dbReference type="Rhea" id="RHEA:12886"/>
    </physiologicalReaction>
</comment>
<dbReference type="PANTHER" id="PTHR13615">
    <property type="entry name" value="GLYCOSYLTRANSFERASE-LIKE 1"/>
    <property type="match status" value="1"/>
</dbReference>
<feature type="domain" description="tRNA-queuosine alpha-mannosyltransferase N-terminal" evidence="8">
    <location>
        <begin position="3"/>
        <end position="174"/>
    </location>
</feature>
<evidence type="ECO:0000256" key="1">
    <source>
        <dbReference type="ARBA" id="ARBA00009481"/>
    </source>
</evidence>
<dbReference type="GO" id="GO:0016438">
    <property type="term" value="F:tRNA-queuosine(34) beta-mannosyltransferase activity"/>
    <property type="evidence" value="ECO:0007669"/>
    <property type="project" value="UniProtKB-EC"/>
</dbReference>
<dbReference type="Pfam" id="PF12038">
    <property type="entry name" value="QTMAN_N"/>
    <property type="match status" value="1"/>
</dbReference>
<dbReference type="SUPFAM" id="SSF53756">
    <property type="entry name" value="UDP-Glycosyltransferase/glycogen phosphorylase"/>
    <property type="match status" value="1"/>
</dbReference>
<dbReference type="InterPro" id="IPR022701">
    <property type="entry name" value="QTMAN_N"/>
</dbReference>
<dbReference type="Gene3D" id="3.40.50.2000">
    <property type="entry name" value="Glycogen Phosphorylase B"/>
    <property type="match status" value="2"/>
</dbReference>
<feature type="domain" description="Glycosyl transferase family 1" evidence="7">
    <location>
        <begin position="192"/>
        <end position="311"/>
    </location>
</feature>
<protein>
    <recommendedName>
        <fullName evidence="5">tRNA-queuosine alpha-mannosyltransferase</fullName>
        <ecNumber evidence="4">2.4.1.110</ecNumber>
    </recommendedName>
</protein>
<sequence>MARILLVEPFHGGSHGAWADGLLRHSRHDFVAVTHPGAFWRWRMRGAALTLAEAARGAVDAHGPPDVVLVSGMVDLARWLGLTRRFLGDPAIVLYLHENQLMYPLSPNQKADDEHPLANWMSMAAADEVWCNSSFQLHGLLDALPGLLERAPDQPHTGYVADVAGRCHVVPVGVDLADVPVRSVDAPTPDVPTVLWNQRWDHDKNPTAVFNALGRLADEGIGFAVAVVGENERVDPREFTLARERLGDRVVQFGFLDRPAYADLLGRADVVVSAAHHEFFGIAVVEAIAAGCLPVLPAHQSYPGLVGDWADVALYPDGGLTTRLRDVLVDLPAWRARAVGLDASIRRFDWLTVVSDYDDRLERLAADGPPLGAH</sequence>
<evidence type="ECO:0000259" key="7">
    <source>
        <dbReference type="Pfam" id="PF00534"/>
    </source>
</evidence>
<gene>
    <name evidence="9" type="ORF">METZ01_LOCUS33709</name>
</gene>
<name>A0A381QNA2_9ZZZZ</name>
<evidence type="ECO:0000313" key="9">
    <source>
        <dbReference type="EMBL" id="SUZ80855.1"/>
    </source>
</evidence>
<dbReference type="EC" id="2.4.1.110" evidence="4"/>
<reference evidence="9" key="1">
    <citation type="submission" date="2018-05" db="EMBL/GenBank/DDBJ databases">
        <authorList>
            <person name="Lanie J.A."/>
            <person name="Ng W.-L."/>
            <person name="Kazmierczak K.M."/>
            <person name="Andrzejewski T.M."/>
            <person name="Davidsen T.M."/>
            <person name="Wayne K.J."/>
            <person name="Tettelin H."/>
            <person name="Glass J.I."/>
            <person name="Rusch D."/>
            <person name="Podicherti R."/>
            <person name="Tsui H.-C.T."/>
            <person name="Winkler M.E."/>
        </authorList>
    </citation>
    <scope>NUCLEOTIDE SEQUENCE</scope>
</reference>
<dbReference type="AlphaFoldDB" id="A0A381QNA2"/>
<dbReference type="PANTHER" id="PTHR13615:SF3">
    <property type="entry name" value="GLYCOSYLTRANSFERASE-LIKE DOMAIN-CONTAINING PROTEIN 1"/>
    <property type="match status" value="1"/>
</dbReference>
<evidence type="ECO:0000256" key="5">
    <source>
        <dbReference type="ARBA" id="ARBA00044539"/>
    </source>
</evidence>
<keyword evidence="2" id="KW-0328">Glycosyltransferase</keyword>
<organism evidence="9">
    <name type="scientific">marine metagenome</name>
    <dbReference type="NCBI Taxonomy" id="408172"/>
    <lineage>
        <taxon>unclassified sequences</taxon>
        <taxon>metagenomes</taxon>
        <taxon>ecological metagenomes</taxon>
    </lineage>
</organism>
<proteinExistence type="inferred from homology"/>
<dbReference type="InterPro" id="IPR001296">
    <property type="entry name" value="Glyco_trans_1"/>
</dbReference>
<dbReference type="Pfam" id="PF00534">
    <property type="entry name" value="Glycos_transf_1"/>
    <property type="match status" value="1"/>
</dbReference>